<keyword evidence="8 11" id="KW-1133">Transmembrane helix</keyword>
<evidence type="ECO:0000256" key="8">
    <source>
        <dbReference type="ARBA" id="ARBA00022989"/>
    </source>
</evidence>
<keyword evidence="5 11" id="KW-0812">Transmembrane</keyword>
<comment type="subcellular location">
    <subcellularLocation>
        <location evidence="2">Membrane</location>
        <topology evidence="2">Multi-pass membrane protein</topology>
    </subcellularLocation>
</comment>
<protein>
    <recommendedName>
        <fullName evidence="11">Zinc metalloprotease</fullName>
        <ecNumber evidence="11">3.4.24.-</ecNumber>
    </recommendedName>
</protein>
<dbReference type="CDD" id="cd06163">
    <property type="entry name" value="S2P-M50_PDZ_RseP-like"/>
    <property type="match status" value="1"/>
</dbReference>
<sequence>MTPLSIIVLIFIFGLLIFVHELGHFMAAKRAGVKVEEFGFGFPPRLFGVKRGETIYSLNLLPLGGFVKIFGEGGEGEGDPRSFISKKLGTRAVIVAAGVTMNFVLAVFLLSVGHTVGLPIIVDETVQNNFRDVKIQIAQVVPASPAAEAGLKLGDAIVRIKAGEKSVEGLNIEDFQNFIKTNAGQEVIFTIRRGGETVEKALVPRVSPPPGEGAIGIAMVKTAIVSHPWYVAIWKGIESVFSLTIALVSGFYWILKGLILKGTLIAEVAGPVGIAVLISETTKLGFNYVLQFAAVLSINLAIINFLPFPALDGGRLIFFGIEKVKGSPVNPKVEKYIHAAGFALLILLMLVVTFKDITKYIF</sequence>
<dbReference type="InterPro" id="IPR004387">
    <property type="entry name" value="Pept_M50_Zn"/>
</dbReference>
<evidence type="ECO:0000313" key="14">
    <source>
        <dbReference type="Proteomes" id="UP000034644"/>
    </source>
</evidence>
<dbReference type="GO" id="GO:0004222">
    <property type="term" value="F:metalloendopeptidase activity"/>
    <property type="evidence" value="ECO:0007669"/>
    <property type="project" value="InterPro"/>
</dbReference>
<evidence type="ECO:0000256" key="6">
    <source>
        <dbReference type="ARBA" id="ARBA00022801"/>
    </source>
</evidence>
<dbReference type="PROSITE" id="PS50106">
    <property type="entry name" value="PDZ"/>
    <property type="match status" value="1"/>
</dbReference>
<feature type="domain" description="PDZ" evidence="12">
    <location>
        <begin position="113"/>
        <end position="194"/>
    </location>
</feature>
<feature type="transmembrane region" description="Helical" evidence="11">
    <location>
        <begin position="336"/>
        <end position="354"/>
    </location>
</feature>
<dbReference type="PANTHER" id="PTHR42837">
    <property type="entry name" value="REGULATOR OF SIGMA-E PROTEASE RSEP"/>
    <property type="match status" value="1"/>
</dbReference>
<dbReference type="InterPro" id="IPR036034">
    <property type="entry name" value="PDZ_sf"/>
</dbReference>
<dbReference type="GO" id="GO:0016020">
    <property type="term" value="C:membrane"/>
    <property type="evidence" value="ECO:0007669"/>
    <property type="project" value="UniProtKB-SubCell"/>
</dbReference>
<feature type="transmembrane region" description="Helical" evidence="11">
    <location>
        <begin position="288"/>
        <end position="306"/>
    </location>
</feature>
<dbReference type="Proteomes" id="UP000034644">
    <property type="component" value="Unassembled WGS sequence"/>
</dbReference>
<evidence type="ECO:0000313" key="13">
    <source>
        <dbReference type="EMBL" id="KKU19591.1"/>
    </source>
</evidence>
<feature type="transmembrane region" description="Helical" evidence="11">
    <location>
        <begin position="229"/>
        <end position="255"/>
    </location>
</feature>
<dbReference type="PATRIC" id="fig|1618614.3.peg.22"/>
<dbReference type="Pfam" id="PF17820">
    <property type="entry name" value="PDZ_6"/>
    <property type="match status" value="1"/>
</dbReference>
<dbReference type="Gene3D" id="2.30.42.10">
    <property type="match status" value="1"/>
</dbReference>
<dbReference type="EMBL" id="LCLO01000002">
    <property type="protein sequence ID" value="KKU19591.1"/>
    <property type="molecule type" value="Genomic_DNA"/>
</dbReference>
<dbReference type="AlphaFoldDB" id="A0A0G1NGJ6"/>
<dbReference type="GO" id="GO:0006508">
    <property type="term" value="P:proteolysis"/>
    <property type="evidence" value="ECO:0007669"/>
    <property type="project" value="UniProtKB-KW"/>
</dbReference>
<evidence type="ECO:0000256" key="11">
    <source>
        <dbReference type="RuleBase" id="RU362031"/>
    </source>
</evidence>
<keyword evidence="7 11" id="KW-0862">Zinc</keyword>
<evidence type="ECO:0000256" key="2">
    <source>
        <dbReference type="ARBA" id="ARBA00004141"/>
    </source>
</evidence>
<keyword evidence="4 13" id="KW-0645">Protease</keyword>
<dbReference type="GO" id="GO:0046872">
    <property type="term" value="F:metal ion binding"/>
    <property type="evidence" value="ECO:0007669"/>
    <property type="project" value="UniProtKB-KW"/>
</dbReference>
<comment type="caution">
    <text evidence="13">The sequence shown here is derived from an EMBL/GenBank/DDBJ whole genome shotgun (WGS) entry which is preliminary data.</text>
</comment>
<feature type="transmembrane region" description="Helical" evidence="11">
    <location>
        <begin position="92"/>
        <end position="112"/>
    </location>
</feature>
<evidence type="ECO:0000259" key="12">
    <source>
        <dbReference type="PROSITE" id="PS50106"/>
    </source>
</evidence>
<dbReference type="PANTHER" id="PTHR42837:SF2">
    <property type="entry name" value="MEMBRANE METALLOPROTEASE ARASP2, CHLOROPLASTIC-RELATED"/>
    <property type="match status" value="1"/>
</dbReference>
<comment type="similarity">
    <text evidence="3 11">Belongs to the peptidase M50B family.</text>
</comment>
<keyword evidence="9 11" id="KW-0482">Metalloprotease</keyword>
<dbReference type="SUPFAM" id="SSF50156">
    <property type="entry name" value="PDZ domain-like"/>
    <property type="match status" value="1"/>
</dbReference>
<evidence type="ECO:0000256" key="5">
    <source>
        <dbReference type="ARBA" id="ARBA00022692"/>
    </source>
</evidence>
<dbReference type="EC" id="3.4.24.-" evidence="11"/>
<reference evidence="13 14" key="1">
    <citation type="journal article" date="2015" name="Nature">
        <title>rRNA introns, odd ribosomes, and small enigmatic genomes across a large radiation of phyla.</title>
        <authorList>
            <person name="Brown C.T."/>
            <person name="Hug L.A."/>
            <person name="Thomas B.C."/>
            <person name="Sharon I."/>
            <person name="Castelle C.J."/>
            <person name="Singh A."/>
            <person name="Wilkins M.J."/>
            <person name="Williams K.H."/>
            <person name="Banfield J.F."/>
        </authorList>
    </citation>
    <scope>NUCLEOTIDE SEQUENCE [LARGE SCALE GENOMIC DNA]</scope>
</reference>
<evidence type="ECO:0000256" key="3">
    <source>
        <dbReference type="ARBA" id="ARBA00007931"/>
    </source>
</evidence>
<dbReference type="InterPro" id="IPR041489">
    <property type="entry name" value="PDZ_6"/>
</dbReference>
<proteinExistence type="inferred from homology"/>
<keyword evidence="6 11" id="KW-0378">Hydrolase</keyword>
<gene>
    <name evidence="13" type="ORF">UX27_C0002G0008</name>
</gene>
<evidence type="ECO:0000256" key="1">
    <source>
        <dbReference type="ARBA" id="ARBA00001947"/>
    </source>
</evidence>
<evidence type="ECO:0000256" key="10">
    <source>
        <dbReference type="ARBA" id="ARBA00023136"/>
    </source>
</evidence>
<dbReference type="InterPro" id="IPR008915">
    <property type="entry name" value="Peptidase_M50"/>
</dbReference>
<accession>A0A0G1NGJ6</accession>
<evidence type="ECO:0000256" key="4">
    <source>
        <dbReference type="ARBA" id="ARBA00022670"/>
    </source>
</evidence>
<feature type="transmembrane region" description="Helical" evidence="11">
    <location>
        <begin position="6"/>
        <end position="27"/>
    </location>
</feature>
<dbReference type="Pfam" id="PF02163">
    <property type="entry name" value="Peptidase_M50"/>
    <property type="match status" value="1"/>
</dbReference>
<dbReference type="SMART" id="SM00228">
    <property type="entry name" value="PDZ"/>
    <property type="match status" value="1"/>
</dbReference>
<comment type="cofactor">
    <cofactor evidence="1 11">
        <name>Zn(2+)</name>
        <dbReference type="ChEBI" id="CHEBI:29105"/>
    </cofactor>
</comment>
<keyword evidence="10 11" id="KW-0472">Membrane</keyword>
<evidence type="ECO:0000256" key="9">
    <source>
        <dbReference type="ARBA" id="ARBA00023049"/>
    </source>
</evidence>
<name>A0A0G1NGJ6_9BACT</name>
<keyword evidence="11" id="KW-0479">Metal-binding</keyword>
<evidence type="ECO:0000256" key="7">
    <source>
        <dbReference type="ARBA" id="ARBA00022833"/>
    </source>
</evidence>
<dbReference type="InterPro" id="IPR001478">
    <property type="entry name" value="PDZ"/>
</dbReference>
<dbReference type="NCBIfam" id="TIGR00054">
    <property type="entry name" value="RIP metalloprotease RseP"/>
    <property type="match status" value="1"/>
</dbReference>
<organism evidence="13 14">
    <name type="scientific">Candidatus Azambacteria bacterium GW2011_GWA2_45_90</name>
    <dbReference type="NCBI Taxonomy" id="1618614"/>
    <lineage>
        <taxon>Bacteria</taxon>
        <taxon>Candidatus Azamiibacteriota</taxon>
    </lineage>
</organism>